<organism evidence="7 8">
    <name type="scientific">Nocardia wallacei</name>
    <dbReference type="NCBI Taxonomy" id="480035"/>
    <lineage>
        <taxon>Bacteria</taxon>
        <taxon>Bacillati</taxon>
        <taxon>Actinomycetota</taxon>
        <taxon>Actinomycetes</taxon>
        <taxon>Mycobacteriales</taxon>
        <taxon>Nocardiaceae</taxon>
        <taxon>Nocardia</taxon>
    </lineage>
</organism>
<evidence type="ECO:0000259" key="6">
    <source>
        <dbReference type="PROSITE" id="PS50011"/>
    </source>
</evidence>
<dbReference type="RefSeq" id="WP_187688036.1">
    <property type="nucleotide sequence ID" value="NZ_AP023396.1"/>
</dbReference>
<dbReference type="Gene3D" id="2.130.10.10">
    <property type="entry name" value="YVTN repeat-like/Quinoprotein amine dehydrogenase"/>
    <property type="match status" value="2"/>
</dbReference>
<dbReference type="Proteomes" id="UP000516173">
    <property type="component" value="Chromosome"/>
</dbReference>
<accession>A0A7G1KI97</accession>
<dbReference type="InterPro" id="IPR011009">
    <property type="entry name" value="Kinase-like_dom_sf"/>
</dbReference>
<keyword evidence="2 5" id="KW-0547">Nucleotide-binding</keyword>
<reference evidence="7 8" key="1">
    <citation type="submission" date="2020-08" db="EMBL/GenBank/DDBJ databases">
        <title>Genome Sequencing of Nocardia wallacei strain FMUON74 and assembly.</title>
        <authorList>
            <person name="Toyokawa M."/>
            <person name="Uesaka K."/>
        </authorList>
    </citation>
    <scope>NUCLEOTIDE SEQUENCE [LARGE SCALE GENOMIC DNA]</scope>
    <source>
        <strain evidence="7 8">FMUON74</strain>
    </source>
</reference>
<sequence length="661" mass="68733">MTGTPLDPGDPREIGPYRLLARLGSGGMGDVFLGRSPGGRRVAIKAVHPHLAADAEFVERFEREVAAARAVGGFCTAAVVDADPGAERPWLATEYIPAPSLKQVVTQHGPLPTAAVEVLAAGIAEALAAIHAAGVVHRDLTPANVLVSENGARVIDFGIARALAHARSLTATGAVIGSPGYMSPEHIADEEVGPPGDLFSLGAVLVFAATGEGPFGTANMAVSMYRSLHEAPRLSGIPEGALRQVIIACLAKEPAQRPSTERILTTLGRVPGQPVAAAEWLPPELTRDEVRVRTPLSRRAVLRVGAGSAGVGLLALGAGWVAARSATLGSTPGSAVPTPGPPGGTLLWKADVGVIDDDELSPPALAGGRLFAGSIDGSVYAVDAVTGKVLWKAPVGGEIRNSPVVHREFVFACTYRVLAAFDTSMGERRWTADAYGHLLGAGGEGGDPPIVVVAGRSERGIVALDASSGRRLWSALDGVDTLLVRSVGIRSGIVTVAARSTLYALSAVTGYQLWRTEIDSMKRAEIAGAAVVALGSYRRGVVAFSLDTGRQLWSFDHHTDSTHVVVAGETLYLSGESDRLYALAADTGEIRWMTRTGSGGAPVAVRQDTLYAVWDNAVHAHSAANGERLWGTAVGRAQSGIRVSGNLLYGCADRYVYAISA</sequence>
<dbReference type="InterPro" id="IPR008266">
    <property type="entry name" value="Tyr_kinase_AS"/>
</dbReference>
<dbReference type="InterPro" id="IPR000719">
    <property type="entry name" value="Prot_kinase_dom"/>
</dbReference>
<evidence type="ECO:0000256" key="2">
    <source>
        <dbReference type="ARBA" id="ARBA00022741"/>
    </source>
</evidence>
<dbReference type="Pfam" id="PF00069">
    <property type="entry name" value="Pkinase"/>
    <property type="match status" value="1"/>
</dbReference>
<dbReference type="Gene3D" id="3.30.200.20">
    <property type="entry name" value="Phosphorylase Kinase, domain 1"/>
    <property type="match status" value="1"/>
</dbReference>
<keyword evidence="1" id="KW-0808">Transferase</keyword>
<evidence type="ECO:0000313" key="8">
    <source>
        <dbReference type="Proteomes" id="UP000516173"/>
    </source>
</evidence>
<evidence type="ECO:0000256" key="4">
    <source>
        <dbReference type="ARBA" id="ARBA00022840"/>
    </source>
</evidence>
<evidence type="ECO:0000313" key="7">
    <source>
        <dbReference type="EMBL" id="BCK54838.1"/>
    </source>
</evidence>
<dbReference type="PROSITE" id="PS00109">
    <property type="entry name" value="PROTEIN_KINASE_TYR"/>
    <property type="match status" value="1"/>
</dbReference>
<feature type="domain" description="Protein kinase" evidence="6">
    <location>
        <begin position="17"/>
        <end position="281"/>
    </location>
</feature>
<dbReference type="Pfam" id="PF13360">
    <property type="entry name" value="PQQ_2"/>
    <property type="match status" value="2"/>
</dbReference>
<keyword evidence="4 5" id="KW-0067">ATP-binding</keyword>
<dbReference type="PROSITE" id="PS00107">
    <property type="entry name" value="PROTEIN_KINASE_ATP"/>
    <property type="match status" value="1"/>
</dbReference>
<gene>
    <name evidence="7" type="ORF">NWFMUON74_26100</name>
</gene>
<dbReference type="PANTHER" id="PTHR43289">
    <property type="entry name" value="MITOGEN-ACTIVATED PROTEIN KINASE KINASE KINASE 20-RELATED"/>
    <property type="match status" value="1"/>
</dbReference>
<dbReference type="InterPro" id="IPR015943">
    <property type="entry name" value="WD40/YVTN_repeat-like_dom_sf"/>
</dbReference>
<dbReference type="EMBL" id="AP023396">
    <property type="protein sequence ID" value="BCK54838.1"/>
    <property type="molecule type" value="Genomic_DNA"/>
</dbReference>
<dbReference type="Gene3D" id="1.10.510.10">
    <property type="entry name" value="Transferase(Phosphotransferase) domain 1"/>
    <property type="match status" value="1"/>
</dbReference>
<dbReference type="SUPFAM" id="SSF56112">
    <property type="entry name" value="Protein kinase-like (PK-like)"/>
    <property type="match status" value="1"/>
</dbReference>
<keyword evidence="3" id="KW-0418">Kinase</keyword>
<evidence type="ECO:0000256" key="3">
    <source>
        <dbReference type="ARBA" id="ARBA00022777"/>
    </source>
</evidence>
<dbReference type="SMART" id="SM00564">
    <property type="entry name" value="PQQ"/>
    <property type="match status" value="7"/>
</dbReference>
<dbReference type="InterPro" id="IPR018391">
    <property type="entry name" value="PQQ_b-propeller_rpt"/>
</dbReference>
<dbReference type="InterPro" id="IPR011047">
    <property type="entry name" value="Quinoprotein_ADH-like_sf"/>
</dbReference>
<keyword evidence="8" id="KW-1185">Reference proteome</keyword>
<dbReference type="GeneID" id="80347161"/>
<dbReference type="GO" id="GO:0004674">
    <property type="term" value="F:protein serine/threonine kinase activity"/>
    <property type="evidence" value="ECO:0007669"/>
    <property type="project" value="TreeGrafter"/>
</dbReference>
<dbReference type="CDD" id="cd14014">
    <property type="entry name" value="STKc_PknB_like"/>
    <property type="match status" value="1"/>
</dbReference>
<evidence type="ECO:0000256" key="5">
    <source>
        <dbReference type="PROSITE-ProRule" id="PRU10141"/>
    </source>
</evidence>
<dbReference type="AlphaFoldDB" id="A0A7G1KI97"/>
<proteinExistence type="predicted"/>
<dbReference type="GO" id="GO:0005524">
    <property type="term" value="F:ATP binding"/>
    <property type="evidence" value="ECO:0007669"/>
    <property type="project" value="UniProtKB-UniRule"/>
</dbReference>
<dbReference type="KEGG" id="nwl:NWFMUON74_26100"/>
<dbReference type="InterPro" id="IPR002372">
    <property type="entry name" value="PQQ_rpt_dom"/>
</dbReference>
<dbReference type="PANTHER" id="PTHR43289:SF34">
    <property type="entry name" value="SERINE_THREONINE-PROTEIN KINASE YBDM-RELATED"/>
    <property type="match status" value="1"/>
</dbReference>
<name>A0A7G1KI97_9NOCA</name>
<protein>
    <recommendedName>
        <fullName evidence="6">Protein kinase domain-containing protein</fullName>
    </recommendedName>
</protein>
<feature type="binding site" evidence="5">
    <location>
        <position position="45"/>
    </location>
    <ligand>
        <name>ATP</name>
        <dbReference type="ChEBI" id="CHEBI:30616"/>
    </ligand>
</feature>
<dbReference type="PROSITE" id="PS50011">
    <property type="entry name" value="PROTEIN_KINASE_DOM"/>
    <property type="match status" value="1"/>
</dbReference>
<dbReference type="SUPFAM" id="SSF50998">
    <property type="entry name" value="Quinoprotein alcohol dehydrogenase-like"/>
    <property type="match status" value="1"/>
</dbReference>
<evidence type="ECO:0000256" key="1">
    <source>
        <dbReference type="ARBA" id="ARBA00022679"/>
    </source>
</evidence>
<dbReference type="InterPro" id="IPR017441">
    <property type="entry name" value="Protein_kinase_ATP_BS"/>
</dbReference>